<dbReference type="Gene3D" id="1.10.150.20">
    <property type="entry name" value="5' to 3' exonuclease, C-terminal subdomain"/>
    <property type="match status" value="1"/>
</dbReference>
<dbReference type="Gene3D" id="3.30.70.270">
    <property type="match status" value="1"/>
</dbReference>
<feature type="compositionally biased region" description="Basic and acidic residues" evidence="5">
    <location>
        <begin position="491"/>
        <end position="500"/>
    </location>
</feature>
<dbReference type="Gene3D" id="3.30.1490.100">
    <property type="entry name" value="DNA polymerase, Y-family, little finger domain"/>
    <property type="match status" value="1"/>
</dbReference>
<dbReference type="Pfam" id="PF11799">
    <property type="entry name" value="IMS_C"/>
    <property type="match status" value="1"/>
</dbReference>
<comment type="similarity">
    <text evidence="1">Belongs to the DNA polymerase type-Y family.</text>
</comment>
<dbReference type="InterPro" id="IPR001126">
    <property type="entry name" value="UmuC"/>
</dbReference>
<sequence length="926" mass="103428">MDEHGMEFEDNEDESWSLPFNGDSSPSNTSIDIGCQGSACMTDTQDRRNRKQQHRLSSNSADSCMISTLGHTRTIIHIDIDCFYAQVEMMRNPKLRDKPLGVQQKYLVVTCNYVAREYGVTKLMGVKEALDRCPNLVLVSGEDLTHYRQVSYKISEFLQQYTPHVERLGMDENFLDVSHLAKQRLESGDTRSDVIGHEYKFENEDSIVREDKCGKDRLATCTCGCHERLTVGSQIAADIRDALHQEINITCCAGISYNKLLSKLVAGKHKPNQQTTLFPEQTAQFMATVGQVRRIPGIGSTTSKKLAALGIVLLQDLQQFDISDLKQELEPKQAVVIQQLSFGVDDSPVVTFGRPQTISDEDSFKKCSTVKDVRSKVKEFLCSLIKRLLDDGRTPQTLRLTIRKLTTADKKWTSRESRQCPIPGHIMSCLSSGKLERLTDQLEEIAMTLFTKLVDTKEPFHLTLMNIAFCSLVEKSKNAISSFFTVRSPRHGVDHGHPPGDSHVGQKSVPTPDRGKQQNSLQKWVIKSPEKLINNSPEDFPDNCEARSTNVSRSPQGCLVVPGHSGMSPGIGDARKNDNGESRKIVESVKKDSSELKTLSCQKRKAEEAIEDKHSRNKKTSLGRNIRWSSSARSPEEIACSYTGRKCSEARLSIPKDVDMEIFLQLPRDIQREILQEEESRKGQMYSTQTEKSSGYEELNSVNDTDNNCSTSHVRSDYPEGRGGQRKDSRTILHTASVKESSSPSDCGGIEPTGDRSEDFPFKQSMSTRLPSDNKLHTHTGSGQPSMSERPTKTVSVVNTTKKQSGDILNLKLNSVDDNVTGVCEETRGGDSHIDDCDSNHSANQTYQIPPHVDKEVFSNLPSDIQMEYLCQWSRVPKMSPESQGALPDKKQISTAVSQGRLPNTKHKPNAGKTSILQFFQSKNKK</sequence>
<keyword evidence="2" id="KW-0237">DNA synthesis</keyword>
<dbReference type="InterPro" id="IPR036775">
    <property type="entry name" value="DNA_pol_Y-fam_lit_finger_sf"/>
</dbReference>
<feature type="compositionally biased region" description="Polar residues" evidence="5">
    <location>
        <begin position="912"/>
        <end position="926"/>
    </location>
</feature>
<dbReference type="InterPro" id="IPR017961">
    <property type="entry name" value="DNA_pol_Y-fam_little_finger"/>
</dbReference>
<dbReference type="GO" id="GO:0003684">
    <property type="term" value="F:damaged DNA binding"/>
    <property type="evidence" value="ECO:0007669"/>
    <property type="project" value="InterPro"/>
</dbReference>
<dbReference type="Pfam" id="PF00817">
    <property type="entry name" value="IMS"/>
    <property type="match status" value="1"/>
</dbReference>
<feature type="compositionally biased region" description="Basic and acidic residues" evidence="5">
    <location>
        <begin position="714"/>
        <end position="731"/>
    </location>
</feature>
<reference evidence="7 8" key="1">
    <citation type="journal article" date="2017" name="Nat. Ecol. Evol.">
        <title>Scallop genome provides insights into evolution of bilaterian karyotype and development.</title>
        <authorList>
            <person name="Wang S."/>
            <person name="Zhang J."/>
            <person name="Jiao W."/>
            <person name="Li J."/>
            <person name="Xun X."/>
            <person name="Sun Y."/>
            <person name="Guo X."/>
            <person name="Huan P."/>
            <person name="Dong B."/>
            <person name="Zhang L."/>
            <person name="Hu X."/>
            <person name="Sun X."/>
            <person name="Wang J."/>
            <person name="Zhao C."/>
            <person name="Wang Y."/>
            <person name="Wang D."/>
            <person name="Huang X."/>
            <person name="Wang R."/>
            <person name="Lv J."/>
            <person name="Li Y."/>
            <person name="Zhang Z."/>
            <person name="Liu B."/>
            <person name="Lu W."/>
            <person name="Hui Y."/>
            <person name="Liang J."/>
            <person name="Zhou Z."/>
            <person name="Hou R."/>
            <person name="Li X."/>
            <person name="Liu Y."/>
            <person name="Li H."/>
            <person name="Ning X."/>
            <person name="Lin Y."/>
            <person name="Zhao L."/>
            <person name="Xing Q."/>
            <person name="Dou J."/>
            <person name="Li Y."/>
            <person name="Mao J."/>
            <person name="Guo H."/>
            <person name="Dou H."/>
            <person name="Li T."/>
            <person name="Mu C."/>
            <person name="Jiang W."/>
            <person name="Fu Q."/>
            <person name="Fu X."/>
            <person name="Miao Y."/>
            <person name="Liu J."/>
            <person name="Yu Q."/>
            <person name="Li R."/>
            <person name="Liao H."/>
            <person name="Li X."/>
            <person name="Kong Y."/>
            <person name="Jiang Z."/>
            <person name="Chourrout D."/>
            <person name="Li R."/>
            <person name="Bao Z."/>
        </authorList>
    </citation>
    <scope>NUCLEOTIDE SEQUENCE [LARGE SCALE GENOMIC DNA]</scope>
    <source>
        <strain evidence="7 8">PY_sf001</strain>
    </source>
</reference>
<feature type="region of interest" description="Disordered" evidence="5">
    <location>
        <begin position="545"/>
        <end position="581"/>
    </location>
</feature>
<dbReference type="FunFam" id="3.30.1490.100:FF:000003">
    <property type="entry name" value="Polymerase (DNA directed) iota"/>
    <property type="match status" value="1"/>
</dbReference>
<feature type="compositionally biased region" description="Polar residues" evidence="5">
    <location>
        <begin position="22"/>
        <end position="31"/>
    </location>
</feature>
<feature type="region of interest" description="Disordered" evidence="5">
    <location>
        <begin position="1"/>
        <end position="31"/>
    </location>
</feature>
<feature type="compositionally biased region" description="Polar residues" evidence="5">
    <location>
        <begin position="732"/>
        <end position="745"/>
    </location>
</feature>
<evidence type="ECO:0000259" key="6">
    <source>
        <dbReference type="PROSITE" id="PS50173"/>
    </source>
</evidence>
<dbReference type="Pfam" id="PF14377">
    <property type="entry name" value="UBM"/>
    <property type="match status" value="1"/>
</dbReference>
<feature type="compositionally biased region" description="Polar residues" evidence="5">
    <location>
        <begin position="700"/>
        <end position="713"/>
    </location>
</feature>
<feature type="coiled-coil region" evidence="4">
    <location>
        <begin position="589"/>
        <end position="616"/>
    </location>
</feature>
<feature type="region of interest" description="Disordered" evidence="5">
    <location>
        <begin position="490"/>
        <end position="521"/>
    </location>
</feature>
<name>A0A210R1E5_MIZYE</name>
<evidence type="ECO:0000256" key="3">
    <source>
        <dbReference type="ARBA" id="ARBA00022679"/>
    </source>
</evidence>
<dbReference type="Gene3D" id="3.40.1170.60">
    <property type="match status" value="1"/>
</dbReference>
<gene>
    <name evidence="7" type="ORF">KP79_PYT15538</name>
</gene>
<evidence type="ECO:0000256" key="2">
    <source>
        <dbReference type="ARBA" id="ARBA00022634"/>
    </source>
</evidence>
<dbReference type="Proteomes" id="UP000242188">
    <property type="component" value="Unassembled WGS sequence"/>
</dbReference>
<dbReference type="InterPro" id="IPR043128">
    <property type="entry name" value="Rev_trsase/Diguanyl_cyclase"/>
</dbReference>
<dbReference type="Pfam" id="PF21999">
    <property type="entry name" value="IMS_HHH_1"/>
    <property type="match status" value="1"/>
</dbReference>
<feature type="compositionally biased region" description="Polar residues" evidence="5">
    <location>
        <begin position="779"/>
        <end position="789"/>
    </location>
</feature>
<keyword evidence="4" id="KW-0175">Coiled coil</keyword>
<dbReference type="GO" id="GO:0019985">
    <property type="term" value="P:translesion synthesis"/>
    <property type="evidence" value="ECO:0007669"/>
    <property type="project" value="TreeGrafter"/>
</dbReference>
<evidence type="ECO:0000256" key="5">
    <source>
        <dbReference type="SAM" id="MobiDB-lite"/>
    </source>
</evidence>
<feature type="compositionally biased region" description="Polar residues" evidence="5">
    <location>
        <begin position="893"/>
        <end position="902"/>
    </location>
</feature>
<dbReference type="FunFam" id="3.40.1170.60:FF:000021">
    <property type="entry name" value="DNA polymerase IV"/>
    <property type="match status" value="1"/>
</dbReference>
<dbReference type="PROSITE" id="PS50173">
    <property type="entry name" value="UMUC"/>
    <property type="match status" value="1"/>
</dbReference>
<protein>
    <submittedName>
        <fullName evidence="7">DNA polymerase iota</fullName>
    </submittedName>
</protein>
<proteinExistence type="inferred from homology"/>
<dbReference type="PANTHER" id="PTHR46404:SF1">
    <property type="entry name" value="DNA POLYMERASE IOTA"/>
    <property type="match status" value="1"/>
</dbReference>
<organism evidence="7 8">
    <name type="scientific">Mizuhopecten yessoensis</name>
    <name type="common">Japanese scallop</name>
    <name type="synonym">Patinopecten yessoensis</name>
    <dbReference type="NCBI Taxonomy" id="6573"/>
    <lineage>
        <taxon>Eukaryota</taxon>
        <taxon>Metazoa</taxon>
        <taxon>Spiralia</taxon>
        <taxon>Lophotrochozoa</taxon>
        <taxon>Mollusca</taxon>
        <taxon>Bivalvia</taxon>
        <taxon>Autobranchia</taxon>
        <taxon>Pteriomorphia</taxon>
        <taxon>Pectinida</taxon>
        <taxon>Pectinoidea</taxon>
        <taxon>Pectinidae</taxon>
        <taxon>Mizuhopecten</taxon>
    </lineage>
</organism>
<dbReference type="InterPro" id="IPR053848">
    <property type="entry name" value="IMS_HHH_1"/>
</dbReference>
<dbReference type="SUPFAM" id="SSF56672">
    <property type="entry name" value="DNA/RNA polymerases"/>
    <property type="match status" value="1"/>
</dbReference>
<evidence type="ECO:0000256" key="4">
    <source>
        <dbReference type="SAM" id="Coils"/>
    </source>
</evidence>
<keyword evidence="8" id="KW-1185">Reference proteome</keyword>
<dbReference type="OrthoDB" id="447129at2759"/>
<dbReference type="STRING" id="6573.A0A210R1E5"/>
<feature type="domain" description="UmuC" evidence="6">
    <location>
        <begin position="75"/>
        <end position="299"/>
    </location>
</feature>
<dbReference type="SUPFAM" id="SSF100879">
    <property type="entry name" value="Lesion bypass DNA polymerase (Y-family), little finger domain"/>
    <property type="match status" value="1"/>
</dbReference>
<dbReference type="PIRSF" id="PIRSF036603">
    <property type="entry name" value="DPol_eta"/>
    <property type="match status" value="1"/>
</dbReference>
<evidence type="ECO:0000313" key="7">
    <source>
        <dbReference type="EMBL" id="OWF54711.1"/>
    </source>
</evidence>
<dbReference type="InterPro" id="IPR025527">
    <property type="entry name" value="HUWE1/Rev1_UBM"/>
</dbReference>
<dbReference type="GO" id="GO:0003887">
    <property type="term" value="F:DNA-directed DNA polymerase activity"/>
    <property type="evidence" value="ECO:0007669"/>
    <property type="project" value="InterPro"/>
</dbReference>
<comment type="caution">
    <text evidence="7">The sequence shown here is derived from an EMBL/GenBank/DDBJ whole genome shotgun (WGS) entry which is preliminary data.</text>
</comment>
<feature type="compositionally biased region" description="Polar residues" evidence="5">
    <location>
        <begin position="546"/>
        <end position="555"/>
    </location>
</feature>
<feature type="region of interest" description="Disordered" evidence="5">
    <location>
        <begin position="677"/>
        <end position="793"/>
    </location>
</feature>
<dbReference type="EMBL" id="NEDP02000935">
    <property type="protein sequence ID" value="OWF54711.1"/>
    <property type="molecule type" value="Genomic_DNA"/>
</dbReference>
<feature type="region of interest" description="Disordered" evidence="5">
    <location>
        <begin position="880"/>
        <end position="926"/>
    </location>
</feature>
<dbReference type="InterPro" id="IPR043502">
    <property type="entry name" value="DNA/RNA_pol_sf"/>
</dbReference>
<evidence type="ECO:0000313" key="8">
    <source>
        <dbReference type="Proteomes" id="UP000242188"/>
    </source>
</evidence>
<dbReference type="Gene3D" id="6.10.250.1630">
    <property type="match status" value="2"/>
</dbReference>
<keyword evidence="3" id="KW-0808">Transferase</keyword>
<accession>A0A210R1E5</accession>
<dbReference type="GO" id="GO:0006281">
    <property type="term" value="P:DNA repair"/>
    <property type="evidence" value="ECO:0007669"/>
    <property type="project" value="InterPro"/>
</dbReference>
<evidence type="ECO:0000256" key="1">
    <source>
        <dbReference type="ARBA" id="ARBA00010945"/>
    </source>
</evidence>
<dbReference type="PANTHER" id="PTHR46404">
    <property type="entry name" value="DNA POLYMERASE IOTA"/>
    <property type="match status" value="1"/>
</dbReference>
<dbReference type="AlphaFoldDB" id="A0A210R1E5"/>